<keyword evidence="2" id="KW-0732">Signal</keyword>
<evidence type="ECO:0000256" key="1">
    <source>
        <dbReference type="SAM" id="Phobius"/>
    </source>
</evidence>
<evidence type="ECO:0000256" key="2">
    <source>
        <dbReference type="SAM" id="SignalP"/>
    </source>
</evidence>
<feature type="transmembrane region" description="Helical" evidence="1">
    <location>
        <begin position="120"/>
        <end position="141"/>
    </location>
</feature>
<sequence>MKKLLIALVLVSFLGLMIAPVVALAAAPPAEVTKCKMRHDLTGSSWTDAGFTCPAKGSDCEFTSPTNTCGSCCVLDTIYTVTDWIFIIVIAISAIMIIMGAFNIITAGGTPEKVSTGRSYIIYAIVGLIVALLAKAIPAIARSILGM</sequence>
<feature type="transmembrane region" description="Helical" evidence="1">
    <location>
        <begin position="84"/>
        <end position="108"/>
    </location>
</feature>
<dbReference type="Proteomes" id="UP000229238">
    <property type="component" value="Unassembled WGS sequence"/>
</dbReference>
<dbReference type="Pfam" id="PF18895">
    <property type="entry name" value="T4SS_pilin"/>
    <property type="match status" value="1"/>
</dbReference>
<dbReference type="InterPro" id="IPR043993">
    <property type="entry name" value="T4SS_pilin"/>
</dbReference>
<evidence type="ECO:0000313" key="4">
    <source>
        <dbReference type="Proteomes" id="UP000229238"/>
    </source>
</evidence>
<keyword evidence="1" id="KW-1133">Transmembrane helix</keyword>
<reference evidence="4" key="1">
    <citation type="submission" date="2017-09" db="EMBL/GenBank/DDBJ databases">
        <title>Depth-based differentiation of microbial function through sediment-hosted aquifers and enrichment of novel symbionts in the deep terrestrial subsurface.</title>
        <authorList>
            <person name="Probst A.J."/>
            <person name="Ladd B."/>
            <person name="Jarett J.K."/>
            <person name="Geller-Mcgrath D.E."/>
            <person name="Sieber C.M.K."/>
            <person name="Emerson J.B."/>
            <person name="Anantharaman K."/>
            <person name="Thomas B.C."/>
            <person name="Malmstrom R."/>
            <person name="Stieglmeier M."/>
            <person name="Klingl A."/>
            <person name="Woyke T."/>
            <person name="Ryan C.M."/>
            <person name="Banfield J.F."/>
        </authorList>
    </citation>
    <scope>NUCLEOTIDE SEQUENCE [LARGE SCALE GENOMIC DNA]</scope>
</reference>
<proteinExistence type="predicted"/>
<feature type="signal peptide" evidence="2">
    <location>
        <begin position="1"/>
        <end position="25"/>
    </location>
</feature>
<keyword evidence="1" id="KW-0812">Transmembrane</keyword>
<evidence type="ECO:0000313" key="3">
    <source>
        <dbReference type="EMBL" id="PIW90034.1"/>
    </source>
</evidence>
<gene>
    <name evidence="3" type="ORF">COZ92_01855</name>
</gene>
<keyword evidence="1" id="KW-0472">Membrane</keyword>
<feature type="chain" id="PRO_5014714659" evidence="2">
    <location>
        <begin position="26"/>
        <end position="147"/>
    </location>
</feature>
<organism evidence="3 4">
    <name type="scientific">Candidatus Nealsonbacteria bacterium CG_4_8_14_3_um_filter_40_11</name>
    <dbReference type="NCBI Taxonomy" id="1974690"/>
    <lineage>
        <taxon>Bacteria</taxon>
        <taxon>Candidatus Nealsoniibacteriota</taxon>
    </lineage>
</organism>
<accession>A0A2M7IJW1</accession>
<protein>
    <submittedName>
        <fullName evidence="3">Uncharacterized protein</fullName>
    </submittedName>
</protein>
<dbReference type="EMBL" id="PFHH01000035">
    <property type="protein sequence ID" value="PIW90034.1"/>
    <property type="molecule type" value="Genomic_DNA"/>
</dbReference>
<name>A0A2M7IJW1_9BACT</name>
<comment type="caution">
    <text evidence="3">The sequence shown here is derived from an EMBL/GenBank/DDBJ whole genome shotgun (WGS) entry which is preliminary data.</text>
</comment>
<dbReference type="AlphaFoldDB" id="A0A2M7IJW1"/>